<dbReference type="Proteomes" id="UP000224660">
    <property type="component" value="Segment"/>
</dbReference>
<name>A0A1Z1D9G8_9CAUD</name>
<sequence>MDASQVEILKENGFPYPLNVLDYLADDFDYETTIEKVVKGRVIKDVGTFCHHETGTTAMYQLFEDNYFIVIAAEEPEEWESSPNLYIVENIKFIEYIDVLHTFKDFNVEFVDAEIKRLKEEKLQLRSIPAFNSEIEILKEEIKDNPKLKGFLSRL</sequence>
<protein>
    <submittedName>
        <fullName evidence="1">Uncharacterized protein</fullName>
    </submittedName>
</protein>
<dbReference type="EMBL" id="KY368639">
    <property type="protein sequence ID" value="APZ82415.1"/>
    <property type="molecule type" value="Genomic_DNA"/>
</dbReference>
<evidence type="ECO:0000313" key="2">
    <source>
        <dbReference type="Proteomes" id="UP000224660"/>
    </source>
</evidence>
<evidence type="ECO:0000313" key="1">
    <source>
        <dbReference type="EMBL" id="APZ82415.1"/>
    </source>
</evidence>
<accession>A0A1Z1D9G8</accession>
<proteinExistence type="predicted"/>
<organism evidence="1 2">
    <name type="scientific">Bacillus phage vB_BsuM-Goe2</name>
    <dbReference type="NCBI Taxonomy" id="1933062"/>
    <lineage>
        <taxon>Viruses</taxon>
        <taxon>Duplodnaviria</taxon>
        <taxon>Heunggongvirae</taxon>
        <taxon>Uroviricota</taxon>
        <taxon>Caudoviricetes</taxon>
        <taxon>Herelleviridae</taxon>
        <taxon>Spounavirinae</taxon>
        <taxon>Okubovirus</taxon>
        <taxon>Okubovirus camphawk</taxon>
    </lineage>
</organism>
<reference evidence="1 2" key="1">
    <citation type="journal article" date="2017" name="Viruses">
        <title>Characterization of Bacillus subtilis Viruses vB_BsuM-Goe2 and vB_BsuM-Goe3.</title>
        <authorList>
            <person name="Willms I.M."/>
            <person name="Hoppert M."/>
            <person name="Hertel R."/>
        </authorList>
    </citation>
    <scope>NUCLEOTIDE SEQUENCE [LARGE SCALE GENOMIC DNA]</scope>
</reference>
<gene>
    <name evidence="1" type="ORF">Goe2_c17900</name>
</gene>